<dbReference type="EMBL" id="JARBHB010000017">
    <property type="protein sequence ID" value="KAJ8865897.1"/>
    <property type="molecule type" value="Genomic_DNA"/>
</dbReference>
<dbReference type="HAMAP" id="MF_03056">
    <property type="entry name" value="TRM82"/>
    <property type="match status" value="1"/>
</dbReference>
<dbReference type="SMART" id="SM00320">
    <property type="entry name" value="WD40"/>
    <property type="match status" value="3"/>
</dbReference>
<dbReference type="PANTHER" id="PTHR16288:SF0">
    <property type="entry name" value="TRNA (GUANINE-N(7)-)-METHYLTRANSFERASE NON-CATALYTIC SUBUNIT WDR4"/>
    <property type="match status" value="1"/>
</dbReference>
<dbReference type="PROSITE" id="PS50082">
    <property type="entry name" value="WD_REPEATS_2"/>
    <property type="match status" value="1"/>
</dbReference>
<evidence type="ECO:0000313" key="11">
    <source>
        <dbReference type="Proteomes" id="UP001159363"/>
    </source>
</evidence>
<reference evidence="10 11" key="1">
    <citation type="submission" date="2023-02" db="EMBL/GenBank/DDBJ databases">
        <title>LHISI_Scaffold_Assembly.</title>
        <authorList>
            <person name="Stuart O.P."/>
            <person name="Cleave R."/>
            <person name="Magrath M.J.L."/>
            <person name="Mikheyev A.S."/>
        </authorList>
    </citation>
    <scope>NUCLEOTIDE SEQUENCE [LARGE SCALE GENOMIC DNA]</scope>
    <source>
        <strain evidence="10">Daus_M_001</strain>
        <tissue evidence="10">Leg muscle</tissue>
    </source>
</reference>
<keyword evidence="2 8" id="KW-0853">WD repeat</keyword>
<dbReference type="InterPro" id="IPR001680">
    <property type="entry name" value="WD40_rpt"/>
</dbReference>
<keyword evidence="4 8" id="KW-0677">Repeat</keyword>
<dbReference type="Proteomes" id="UP001159363">
    <property type="component" value="Chromosome 16"/>
</dbReference>
<evidence type="ECO:0000256" key="7">
    <source>
        <dbReference type="ARBA" id="ARBA00093542"/>
    </source>
</evidence>
<accession>A0ABQ9G087</accession>
<comment type="subcellular location">
    <subcellularLocation>
        <location evidence="1 8">Nucleus</location>
    </subcellularLocation>
</comment>
<comment type="similarity">
    <text evidence="8">Belongs to the WD repeat TRM82 family.</text>
</comment>
<dbReference type="InterPro" id="IPR036322">
    <property type="entry name" value="WD40_repeat_dom_sf"/>
</dbReference>
<comment type="pathway">
    <text evidence="8">tRNA modification; N(7)-methylguanine-tRNA biosynthesis.</text>
</comment>
<proteinExistence type="inferred from homology"/>
<evidence type="ECO:0000256" key="6">
    <source>
        <dbReference type="ARBA" id="ARBA00093337"/>
    </source>
</evidence>
<dbReference type="PROSITE" id="PS50294">
    <property type="entry name" value="WD_REPEATS_REGION"/>
    <property type="match status" value="1"/>
</dbReference>
<keyword evidence="5 8" id="KW-0539">Nucleus</keyword>
<evidence type="ECO:0000256" key="5">
    <source>
        <dbReference type="ARBA" id="ARBA00023242"/>
    </source>
</evidence>
<dbReference type="Gene3D" id="2.130.10.10">
    <property type="entry name" value="YVTN repeat-like/Quinoprotein amine dehydrogenase"/>
    <property type="match status" value="1"/>
</dbReference>
<gene>
    <name evidence="10" type="ORF">PR048_033420</name>
</gene>
<keyword evidence="11" id="KW-1185">Reference proteome</keyword>
<comment type="subunit">
    <text evidence="7">Forms a heterodimer with the catalytic subunit Mettl1. Interacts with mei-P26 and weakly interacts with bgcn; required for the function or formation of the mei-P26-bgcn-bam-sxl complex. Interacts with nanos; may be involved in mei-P26-dependent derepression of the BMP signaling pathway. Interacts with Myc; the interaction may be mediated by mei-P26 and may be involved in the regulation of ribosome biogenesis.</text>
</comment>
<keyword evidence="3 8" id="KW-0819">tRNA processing</keyword>
<dbReference type="InterPro" id="IPR015943">
    <property type="entry name" value="WD40/YVTN_repeat-like_dom_sf"/>
</dbReference>
<evidence type="ECO:0000256" key="1">
    <source>
        <dbReference type="ARBA" id="ARBA00004123"/>
    </source>
</evidence>
<comment type="function">
    <text evidence="8">Required for the formation of N(7)-methylguanine at position 46 (m7G46) in tRNA. In the complex, it is required to stabilize and induce conformational changes of the catalytic subunit.</text>
</comment>
<comment type="caution">
    <text evidence="10">The sequence shown here is derived from an EMBL/GenBank/DDBJ whole genome shotgun (WGS) entry which is preliminary data.</text>
</comment>
<evidence type="ECO:0000256" key="2">
    <source>
        <dbReference type="ARBA" id="ARBA00022574"/>
    </source>
</evidence>
<sequence>MVVLATSENIFVVCTEHVLGVNSTKKEHSIIDYCALVATSSAKTTVEANCSQTVTVDCVSLSLCGKWLVVCYNKSVSLLQTDRWCVVSVRELARVSNSVKFSPSGRHIVVADRSGNAYMYSAENPEQPGKLLLGHTSMLVDILVTTDEKFIVTCDRDEKIRVSNFPNAYIIHSFCLGHEKFVSCIAELPHDTSVLVSGSGDGTIRFWDFCSGAEIYFVGDDFSKEAVLLGDQQVELVNSAIQSCEAGSCGEVEVLPVRCFNWFKKDANSSVGCVCVGGLSCCFVFCASGRKDILSVRMIQKISLQSEPWIASFSGSGVLWVLQKVEGKTACAFAQNTSTSNFEENCGLDSESEYILSTINSKWEFFSDQESPKVLSILYKRMFDDVQEYKDRKKARLDSKIKNM</sequence>
<name>A0ABQ9G087_9NEOP</name>
<comment type="function">
    <text evidence="6">Required for the Mettl1-dependent formation of N(7)-methylguanine at position 46 (m7G46) in tRNA. In the Mettl1-wuho methyltransferase complex, it is required to stabilize and induce conformational changes of the catalytic subunit. Required for binding of nanos mRNA and repression of translation by the mei-P26-bgcn-bam-sxl complex. May cooperate with mei-P26 and nanos to derepress the BMP signaling pathway. May cooperate with mei-P26 to suppress expression of a subset of microRNAs. May cooperate with mei-P26 to regulate bam expression levels in germline cells during gametogenesis. Required to promote mitosis to meiosis transition during gametogenesis. May regulate germline cell division in part by regulating ribosome biogenesis.</text>
</comment>
<evidence type="ECO:0000313" key="10">
    <source>
        <dbReference type="EMBL" id="KAJ8865897.1"/>
    </source>
</evidence>
<dbReference type="InterPro" id="IPR028884">
    <property type="entry name" value="Trm82"/>
</dbReference>
<evidence type="ECO:0008006" key="12">
    <source>
        <dbReference type="Google" id="ProtNLM"/>
    </source>
</evidence>
<evidence type="ECO:0000256" key="3">
    <source>
        <dbReference type="ARBA" id="ARBA00022694"/>
    </source>
</evidence>
<protein>
    <recommendedName>
        <fullName evidence="12">tRNA (guanine-N(7)-)-methyltransferase non-catalytic subunit</fullName>
    </recommendedName>
</protein>
<evidence type="ECO:0000256" key="9">
    <source>
        <dbReference type="PROSITE-ProRule" id="PRU00221"/>
    </source>
</evidence>
<evidence type="ECO:0000256" key="8">
    <source>
        <dbReference type="HAMAP-Rule" id="MF_03056"/>
    </source>
</evidence>
<dbReference type="Pfam" id="PF00400">
    <property type="entry name" value="WD40"/>
    <property type="match status" value="1"/>
</dbReference>
<feature type="repeat" description="WD" evidence="9">
    <location>
        <begin position="175"/>
        <end position="217"/>
    </location>
</feature>
<dbReference type="PANTHER" id="PTHR16288">
    <property type="entry name" value="WD40 REPEAT PROTEIN 4"/>
    <property type="match status" value="1"/>
</dbReference>
<dbReference type="SUPFAM" id="SSF50978">
    <property type="entry name" value="WD40 repeat-like"/>
    <property type="match status" value="1"/>
</dbReference>
<organism evidence="10 11">
    <name type="scientific">Dryococelus australis</name>
    <dbReference type="NCBI Taxonomy" id="614101"/>
    <lineage>
        <taxon>Eukaryota</taxon>
        <taxon>Metazoa</taxon>
        <taxon>Ecdysozoa</taxon>
        <taxon>Arthropoda</taxon>
        <taxon>Hexapoda</taxon>
        <taxon>Insecta</taxon>
        <taxon>Pterygota</taxon>
        <taxon>Neoptera</taxon>
        <taxon>Polyneoptera</taxon>
        <taxon>Phasmatodea</taxon>
        <taxon>Verophasmatodea</taxon>
        <taxon>Anareolatae</taxon>
        <taxon>Phasmatidae</taxon>
        <taxon>Eurycanthinae</taxon>
        <taxon>Dryococelus</taxon>
    </lineage>
</organism>
<evidence type="ECO:0000256" key="4">
    <source>
        <dbReference type="ARBA" id="ARBA00022737"/>
    </source>
</evidence>